<comment type="pathway">
    <text evidence="1">Protein modification; protein sumoylation.</text>
</comment>
<name>A0ABR3X9Z0_9PEZI</name>
<evidence type="ECO:0000256" key="7">
    <source>
        <dbReference type="ARBA" id="ARBA00022833"/>
    </source>
</evidence>
<comment type="similarity">
    <text evidence="2">Belongs to the PIAS family.</text>
</comment>
<comment type="caution">
    <text evidence="12">The sequence shown here is derived from an EMBL/GenBank/DDBJ whole genome shotgun (WGS) entry which is preliminary data.</text>
</comment>
<dbReference type="EMBL" id="JAZHXJ010000132">
    <property type="protein sequence ID" value="KAL1872781.1"/>
    <property type="molecule type" value="Genomic_DNA"/>
</dbReference>
<protein>
    <submittedName>
        <fullName evidence="12">Uncharacterized protein</fullName>
    </submittedName>
</protein>
<evidence type="ECO:0000259" key="11">
    <source>
        <dbReference type="PROSITE" id="PS51466"/>
    </source>
</evidence>
<feature type="compositionally biased region" description="Basic and acidic residues" evidence="9">
    <location>
        <begin position="413"/>
        <end position="428"/>
    </location>
</feature>
<sequence length="512" mass="56347">MEMPGMGGGVEGASGDTISRAEIDAMIRAAQVPNTPKVSLQNICSVNGLPRTGVKADLQRRITNLIRECVQRNDTLRLREIQNSLYNHTGLVGNAGLQQGHRYSHTGLPGQQGYLAQGSPSSISQPMMPGWFQNGSAVDSPRGTGSQQGLTFKPSPFYEIQRQIGDVRVCETMVQHRHSITIPLRLVDHPLLANCLTDKSMRVMVFCAAANTGVQDISFPHQSELKVNGGEVKANLRGLKNKPGSTRPVDITDLLRFKPSVYENTIEFTYALTTKKYYLGIYLCKSSPMEKLVDLIAKGKKITKPMVIREIAKKAEDVDVIATSFVLSLSCPITRMRLKDPCRGLKCAHIQCFDATSYLMLQEQGPQWICPICNNPAPFEQLAMDEYVKDILLNTSSSTEQVTIEPNGQWSAKKAEKAQSNPEPREASLVEDNDVVETSAISKNPMSTPTRPASSLTTHHDGSGDIYSAQRLGSTSSKRPAREVIDLTLSDDEELVHRPAKRQNTSTNGWSH</sequence>
<feature type="compositionally biased region" description="Polar residues" evidence="9">
    <location>
        <begin position="399"/>
        <end position="410"/>
    </location>
</feature>
<evidence type="ECO:0000256" key="5">
    <source>
        <dbReference type="ARBA" id="ARBA00022771"/>
    </source>
</evidence>
<keyword evidence="13" id="KW-1185">Reference proteome</keyword>
<keyword evidence="3" id="KW-0808">Transferase</keyword>
<keyword evidence="4" id="KW-0479">Metal-binding</keyword>
<evidence type="ECO:0000256" key="3">
    <source>
        <dbReference type="ARBA" id="ARBA00022679"/>
    </source>
</evidence>
<dbReference type="InterPro" id="IPR023321">
    <property type="entry name" value="PINIT"/>
</dbReference>
<feature type="compositionally biased region" description="Polar residues" evidence="9">
    <location>
        <begin position="439"/>
        <end position="457"/>
    </location>
</feature>
<keyword evidence="6" id="KW-0833">Ubl conjugation pathway</keyword>
<feature type="domain" description="PINIT" evidence="11">
    <location>
        <begin position="140"/>
        <end position="287"/>
    </location>
</feature>
<evidence type="ECO:0000256" key="9">
    <source>
        <dbReference type="SAM" id="MobiDB-lite"/>
    </source>
</evidence>
<keyword evidence="7" id="KW-0862">Zinc</keyword>
<feature type="compositionally biased region" description="Polar residues" evidence="9">
    <location>
        <begin position="502"/>
        <end position="512"/>
    </location>
</feature>
<evidence type="ECO:0000256" key="1">
    <source>
        <dbReference type="ARBA" id="ARBA00004718"/>
    </source>
</evidence>
<dbReference type="Gene3D" id="3.30.40.10">
    <property type="entry name" value="Zinc/RING finger domain, C3HC4 (zinc finger)"/>
    <property type="match status" value="1"/>
</dbReference>
<gene>
    <name evidence="12" type="ORF">VTK73DRAFT_1331</name>
</gene>
<evidence type="ECO:0000256" key="4">
    <source>
        <dbReference type="ARBA" id="ARBA00022723"/>
    </source>
</evidence>
<dbReference type="PROSITE" id="PS51044">
    <property type="entry name" value="ZF_SP_RING"/>
    <property type="match status" value="1"/>
</dbReference>
<proteinExistence type="inferred from homology"/>
<evidence type="ECO:0000256" key="8">
    <source>
        <dbReference type="PROSITE-ProRule" id="PRU00452"/>
    </source>
</evidence>
<organism evidence="12 13">
    <name type="scientific">Phialemonium thermophilum</name>
    <dbReference type="NCBI Taxonomy" id="223376"/>
    <lineage>
        <taxon>Eukaryota</taxon>
        <taxon>Fungi</taxon>
        <taxon>Dikarya</taxon>
        <taxon>Ascomycota</taxon>
        <taxon>Pezizomycotina</taxon>
        <taxon>Sordariomycetes</taxon>
        <taxon>Sordariomycetidae</taxon>
        <taxon>Cephalothecales</taxon>
        <taxon>Cephalothecaceae</taxon>
        <taxon>Phialemonium</taxon>
    </lineage>
</organism>
<dbReference type="PANTHER" id="PTHR10782">
    <property type="entry name" value="ZINC FINGER MIZ DOMAIN-CONTAINING PROTEIN"/>
    <property type="match status" value="1"/>
</dbReference>
<feature type="domain" description="SP-RING-type" evidence="10">
    <location>
        <begin position="316"/>
        <end position="401"/>
    </location>
</feature>
<keyword evidence="5 8" id="KW-0863">Zinc-finger</keyword>
<feature type="region of interest" description="Disordered" evidence="9">
    <location>
        <begin position="399"/>
        <end position="512"/>
    </location>
</feature>
<reference evidence="12 13" key="1">
    <citation type="journal article" date="2024" name="Commun. Biol.">
        <title>Comparative genomic analysis of thermophilic fungi reveals convergent evolutionary adaptations and gene losses.</title>
        <authorList>
            <person name="Steindorff A.S."/>
            <person name="Aguilar-Pontes M.V."/>
            <person name="Robinson A.J."/>
            <person name="Andreopoulos B."/>
            <person name="LaButti K."/>
            <person name="Kuo A."/>
            <person name="Mondo S."/>
            <person name="Riley R."/>
            <person name="Otillar R."/>
            <person name="Haridas S."/>
            <person name="Lipzen A."/>
            <person name="Grimwood J."/>
            <person name="Schmutz J."/>
            <person name="Clum A."/>
            <person name="Reid I.D."/>
            <person name="Moisan M.C."/>
            <person name="Butler G."/>
            <person name="Nguyen T.T.M."/>
            <person name="Dewar K."/>
            <person name="Conant G."/>
            <person name="Drula E."/>
            <person name="Henrissat B."/>
            <person name="Hansel C."/>
            <person name="Singer S."/>
            <person name="Hutchinson M.I."/>
            <person name="de Vries R.P."/>
            <person name="Natvig D.O."/>
            <person name="Powell A.J."/>
            <person name="Tsang A."/>
            <person name="Grigoriev I.V."/>
        </authorList>
    </citation>
    <scope>NUCLEOTIDE SEQUENCE [LARGE SCALE GENOMIC DNA]</scope>
    <source>
        <strain evidence="12 13">ATCC 24622</strain>
    </source>
</reference>
<evidence type="ECO:0000256" key="6">
    <source>
        <dbReference type="ARBA" id="ARBA00022786"/>
    </source>
</evidence>
<dbReference type="InterPro" id="IPR004181">
    <property type="entry name" value="Znf_MIZ"/>
</dbReference>
<dbReference type="InterPro" id="IPR038654">
    <property type="entry name" value="PINIT_sf"/>
</dbReference>
<dbReference type="Pfam" id="PF14324">
    <property type="entry name" value="PINIT"/>
    <property type="match status" value="1"/>
</dbReference>
<dbReference type="Pfam" id="PF02891">
    <property type="entry name" value="zf-MIZ"/>
    <property type="match status" value="1"/>
</dbReference>
<evidence type="ECO:0000313" key="12">
    <source>
        <dbReference type="EMBL" id="KAL1872781.1"/>
    </source>
</evidence>
<evidence type="ECO:0000259" key="10">
    <source>
        <dbReference type="PROSITE" id="PS51044"/>
    </source>
</evidence>
<dbReference type="Proteomes" id="UP001586593">
    <property type="component" value="Unassembled WGS sequence"/>
</dbReference>
<dbReference type="PROSITE" id="PS51466">
    <property type="entry name" value="PINIT"/>
    <property type="match status" value="1"/>
</dbReference>
<dbReference type="InterPro" id="IPR013083">
    <property type="entry name" value="Znf_RING/FYVE/PHD"/>
</dbReference>
<dbReference type="Gene3D" id="2.60.120.780">
    <property type="entry name" value="PINIT domain"/>
    <property type="match status" value="1"/>
</dbReference>
<dbReference type="PANTHER" id="PTHR10782:SF4">
    <property type="entry name" value="TONALLI, ISOFORM E"/>
    <property type="match status" value="1"/>
</dbReference>
<evidence type="ECO:0000256" key="2">
    <source>
        <dbReference type="ARBA" id="ARBA00005383"/>
    </source>
</evidence>
<evidence type="ECO:0000313" key="13">
    <source>
        <dbReference type="Proteomes" id="UP001586593"/>
    </source>
</evidence>
<accession>A0ABR3X9Z0</accession>